<comment type="caution">
    <text evidence="1">The sequence shown here is derived from an EMBL/GenBank/DDBJ whole genome shotgun (WGS) entry which is preliminary data.</text>
</comment>
<sequence>MVELDVVVVGSGPNGLAAAVTFARAGLSVRVFEQGTTIGGGARTDSLPETGYRYDRCSAVHPMALASPFFTQFELSRRVRFVVPEISYAHAVTAEVAGVAYRDLQATAEHLGRDGKAWQRMFAPLVRYVDDIVGLTTDSLFRVPPHPLRLARFALRAAEQGSPLWNVPFRDQVAPALLTGVNAHSVGRMPSLVTAGAGLMLATLAHSGGWPIAVGGSQSIVEALADDLRRHGGEITTDFTVTTLADLPSSRVTLLDTSARAMSRIAQDVLPSPYRRHLAQFTYGNSASKVDFALSEPVPWRSAALRGSPTIHVGGTRAEIAQAERDVDGGRHPAQPYVLVSQPTLFDSTRTPAGGHVLWSYTHVPRGSERDMTEAVTRRIEEFAPGFRDTIVETRATSARELETYNPNYVGGDFSAGAMTLAQLVRRPVLSSRPWGTPVRGLYICSSSTPPGPGVHGMSGWHAATLALRECFGIGQPSLGLDAARSTEAEDSRA</sequence>
<reference evidence="2" key="1">
    <citation type="journal article" date="2019" name="Int. J. Syst. Evol. Microbiol.">
        <title>The Global Catalogue of Microorganisms (GCM) 10K type strain sequencing project: providing services to taxonomists for standard genome sequencing and annotation.</title>
        <authorList>
            <consortium name="The Broad Institute Genomics Platform"/>
            <consortium name="The Broad Institute Genome Sequencing Center for Infectious Disease"/>
            <person name="Wu L."/>
            <person name="Ma J."/>
        </authorList>
    </citation>
    <scope>NUCLEOTIDE SEQUENCE [LARGE SCALE GENOMIC DNA]</scope>
    <source>
        <strain evidence="2">JCM 14901</strain>
    </source>
</reference>
<dbReference type="InterPro" id="IPR036188">
    <property type="entry name" value="FAD/NAD-bd_sf"/>
</dbReference>
<dbReference type="PANTHER" id="PTHR10668">
    <property type="entry name" value="PHYTOENE DEHYDROGENASE"/>
    <property type="match status" value="1"/>
</dbReference>
<dbReference type="PANTHER" id="PTHR10668:SF105">
    <property type="entry name" value="DEHYDROGENASE-RELATED"/>
    <property type="match status" value="1"/>
</dbReference>
<dbReference type="SUPFAM" id="SSF51905">
    <property type="entry name" value="FAD/NAD(P)-binding domain"/>
    <property type="match status" value="1"/>
</dbReference>
<protein>
    <submittedName>
        <fullName evidence="1">NAD(P)/FAD-dependent oxidoreductase</fullName>
    </submittedName>
</protein>
<gene>
    <name evidence="1" type="ORF">GCM10009776_30590</name>
</gene>
<proteinExistence type="predicted"/>
<accession>A0ABP5CL22</accession>
<keyword evidence="2" id="KW-1185">Reference proteome</keyword>
<dbReference type="Gene3D" id="3.50.50.60">
    <property type="entry name" value="FAD/NAD(P)-binding domain"/>
    <property type="match status" value="1"/>
</dbReference>
<dbReference type="Proteomes" id="UP001499933">
    <property type="component" value="Unassembled WGS sequence"/>
</dbReference>
<dbReference type="EMBL" id="BAAAOG010000007">
    <property type="protein sequence ID" value="GAA1965566.1"/>
    <property type="molecule type" value="Genomic_DNA"/>
</dbReference>
<evidence type="ECO:0000313" key="2">
    <source>
        <dbReference type="Proteomes" id="UP001499933"/>
    </source>
</evidence>
<organism evidence="1 2">
    <name type="scientific">Microbacterium deminutum</name>
    <dbReference type="NCBI Taxonomy" id="344164"/>
    <lineage>
        <taxon>Bacteria</taxon>
        <taxon>Bacillati</taxon>
        <taxon>Actinomycetota</taxon>
        <taxon>Actinomycetes</taxon>
        <taxon>Micrococcales</taxon>
        <taxon>Microbacteriaceae</taxon>
        <taxon>Microbacterium</taxon>
    </lineage>
</organism>
<evidence type="ECO:0000313" key="1">
    <source>
        <dbReference type="EMBL" id="GAA1965566.1"/>
    </source>
</evidence>
<dbReference type="RefSeq" id="WP_344096201.1">
    <property type="nucleotide sequence ID" value="NZ_BAAAOG010000007.1"/>
</dbReference>
<dbReference type="PRINTS" id="PR00411">
    <property type="entry name" value="PNDRDTASEI"/>
</dbReference>
<dbReference type="Pfam" id="PF13450">
    <property type="entry name" value="NAD_binding_8"/>
    <property type="match status" value="1"/>
</dbReference>
<name>A0ABP5CL22_9MICO</name>